<reference evidence="2" key="1">
    <citation type="submission" date="2023-03" db="EMBL/GenBank/DDBJ databases">
        <title>Massive genome expansion in bonnet fungi (Mycena s.s.) driven by repeated elements and novel gene families across ecological guilds.</title>
        <authorList>
            <consortium name="Lawrence Berkeley National Laboratory"/>
            <person name="Harder C.B."/>
            <person name="Miyauchi S."/>
            <person name="Viragh M."/>
            <person name="Kuo A."/>
            <person name="Thoen E."/>
            <person name="Andreopoulos B."/>
            <person name="Lu D."/>
            <person name="Skrede I."/>
            <person name="Drula E."/>
            <person name="Henrissat B."/>
            <person name="Morin E."/>
            <person name="Kohler A."/>
            <person name="Barry K."/>
            <person name="LaButti K."/>
            <person name="Morin E."/>
            <person name="Salamov A."/>
            <person name="Lipzen A."/>
            <person name="Mereny Z."/>
            <person name="Hegedus B."/>
            <person name="Baldrian P."/>
            <person name="Stursova M."/>
            <person name="Weitz H."/>
            <person name="Taylor A."/>
            <person name="Grigoriev I.V."/>
            <person name="Nagy L.G."/>
            <person name="Martin F."/>
            <person name="Kauserud H."/>
        </authorList>
    </citation>
    <scope>NUCLEOTIDE SEQUENCE</scope>
    <source>
        <strain evidence="2">CBHHK182m</strain>
    </source>
</reference>
<dbReference type="EMBL" id="JARKIB010000021">
    <property type="protein sequence ID" value="KAJ7767758.1"/>
    <property type="molecule type" value="Genomic_DNA"/>
</dbReference>
<comment type="caution">
    <text evidence="2">The sequence shown here is derived from an EMBL/GenBank/DDBJ whole genome shotgun (WGS) entry which is preliminary data.</text>
</comment>
<dbReference type="AlphaFoldDB" id="A0AAD7JMK4"/>
<accession>A0AAD7JMK4</accession>
<keyword evidence="3" id="KW-1185">Reference proteome</keyword>
<feature type="compositionally biased region" description="Basic and acidic residues" evidence="1">
    <location>
        <begin position="377"/>
        <end position="389"/>
    </location>
</feature>
<feature type="region of interest" description="Disordered" evidence="1">
    <location>
        <begin position="489"/>
        <end position="516"/>
    </location>
</feature>
<evidence type="ECO:0000256" key="1">
    <source>
        <dbReference type="SAM" id="MobiDB-lite"/>
    </source>
</evidence>
<protein>
    <submittedName>
        <fullName evidence="2">Uncharacterized protein</fullName>
    </submittedName>
</protein>
<dbReference type="Proteomes" id="UP001215598">
    <property type="component" value="Unassembled WGS sequence"/>
</dbReference>
<feature type="region of interest" description="Disordered" evidence="1">
    <location>
        <begin position="554"/>
        <end position="573"/>
    </location>
</feature>
<evidence type="ECO:0000313" key="3">
    <source>
        <dbReference type="Proteomes" id="UP001215598"/>
    </source>
</evidence>
<feature type="region of interest" description="Disordered" evidence="1">
    <location>
        <begin position="300"/>
        <end position="393"/>
    </location>
</feature>
<gene>
    <name evidence="2" type="ORF">B0H16DRAFT_1453383</name>
</gene>
<feature type="compositionally biased region" description="Gly residues" evidence="1">
    <location>
        <begin position="556"/>
        <end position="567"/>
    </location>
</feature>
<sequence>MLNHAYVKYITEKIHRGRRGDGFLLVPFRVFALLSPKFSNSASTCAYVTHELPSGLPGLDNLTPKILCPKSCEAIETDTVVFHEDSIGALGWKIDREMTYKYSLAGPQREKRFMVSTDLDGLQRSRKATPKFVRMTINRPSGSNIHVCRKFCGRWFHGNTKASAHSAKVRASCCGLLELMHTDTDTPTSRDGCVPAVWTPRLRDRHAVCCFFKSSYCRAHYRPQVAGPRRLDLVEARGPILRRRGDVAHRAGVVATRKIFTCDVCSPPWMRVRAPNCSIHTPLSPRPAGCELKYPPRADGANSWLPPTKANLAPRPSLAREATSSPDWDDEEGDGERGALDVLHPTPTDPPAVRPRSHRDDGDGDGWRAGQIGRANARREVKEKYEKGGRWSSLTCPPPTRAARTIAFFRRAPTETMRREVEMETKMGGGEFKEKYEKGELLTCYTYHRPTHAPYDLVLAEPTETMRREMEMGGEWVRERMGRRDTVRMRGRGEAGGGDSEGGRWSSLNPPPRDLVRAAPTETMRREVEMGEWVGQAGAGTDAVRMCGRGSIEAGEAGGGDSEGGDGARCTHRLPTRAPYDLVSAVPTETRRIEMEMASGLGRQPQNREKREEREEGIARGAIKLVAPTADRPTRGARETSFFLCAHEPHPSLRTSYFGALYDAWRNPDGRYTLRNAPRIQRVDAQSSSSLTRTSSSVFSMFMRPRSQGPSHILAASIDDTSRKDGYTSVEMEVNADGGRSFTCRRGFHRWDGDAVETNRRARLAMGINMSVEKGYGTRKGKRWSLDAQQLPAGNRFLGTLARIRSCSSPPTYSLQAHLWSRLMLTRLLRAAFGPGVGDSLYLYRSGLFRLVNLLACDGHNPHRLGVADPYPRSTAWKMSEALECEAVGQQAEKAFEAARKNGHRFVLQKIVVGATKAEAADPGAFREAKQGLVYDLNATSTVKRGQSHRQTDVHPPALRATADNPHPLLLSTLVLEKITYTNRGIVLHFGGLFFMVDSRNQWEQSIRNVNKELRRYGTVNGTAVAAVATVISQQLGHARNLRFLLIQCH</sequence>
<proteinExistence type="predicted"/>
<organism evidence="2 3">
    <name type="scientific">Mycena metata</name>
    <dbReference type="NCBI Taxonomy" id="1033252"/>
    <lineage>
        <taxon>Eukaryota</taxon>
        <taxon>Fungi</taxon>
        <taxon>Dikarya</taxon>
        <taxon>Basidiomycota</taxon>
        <taxon>Agaricomycotina</taxon>
        <taxon>Agaricomycetes</taxon>
        <taxon>Agaricomycetidae</taxon>
        <taxon>Agaricales</taxon>
        <taxon>Marasmiineae</taxon>
        <taxon>Mycenaceae</taxon>
        <taxon>Mycena</taxon>
    </lineage>
</organism>
<name>A0AAD7JMK4_9AGAR</name>
<evidence type="ECO:0000313" key="2">
    <source>
        <dbReference type="EMBL" id="KAJ7767758.1"/>
    </source>
</evidence>